<dbReference type="STRING" id="459349.CLOAM0317"/>
<dbReference type="EMBL" id="CU466930">
    <property type="protein sequence ID" value="CAO80223.1"/>
    <property type="molecule type" value="Genomic_DNA"/>
</dbReference>
<keyword evidence="1" id="KW-0238">DNA-binding</keyword>
<dbReference type="GO" id="GO:0003700">
    <property type="term" value="F:DNA-binding transcription factor activity"/>
    <property type="evidence" value="ECO:0007669"/>
    <property type="project" value="InterPro"/>
</dbReference>
<name>B0VFH1_CLOAI</name>
<dbReference type="SUPFAM" id="SSF46955">
    <property type="entry name" value="Putative DNA-binding domain"/>
    <property type="match status" value="1"/>
</dbReference>
<dbReference type="KEGG" id="caci:CLOAM0317"/>
<dbReference type="InterPro" id="IPR009061">
    <property type="entry name" value="DNA-bd_dom_put_sf"/>
</dbReference>
<dbReference type="InterPro" id="IPR047057">
    <property type="entry name" value="MerR_fam"/>
</dbReference>
<evidence type="ECO:0000313" key="4">
    <source>
        <dbReference type="Proteomes" id="UP000002019"/>
    </source>
</evidence>
<sequence length="131" mass="15675">MKKYYYTIGEVSNLLGVKPYIIRYWETEFPGLNAIKSEGRIRKYNEQQVLLLRRIYDLLYNQRYTIEGARKIIKQERTKIQTKTKEKLDDSLSSAKKDSKMKTEITEILQDIKKDLTLIQQTCKNYNQDKK</sequence>
<dbReference type="HOGENOM" id="CLU_045945_4_1_0"/>
<dbReference type="PROSITE" id="PS50937">
    <property type="entry name" value="HTH_MERR_2"/>
    <property type="match status" value="1"/>
</dbReference>
<proteinExistence type="predicted"/>
<dbReference type="PANTHER" id="PTHR30204">
    <property type="entry name" value="REDOX-CYCLING DRUG-SENSING TRANSCRIPTIONAL ACTIVATOR SOXR"/>
    <property type="match status" value="1"/>
</dbReference>
<evidence type="ECO:0000259" key="2">
    <source>
        <dbReference type="PROSITE" id="PS50937"/>
    </source>
</evidence>
<reference evidence="3 4" key="1">
    <citation type="journal article" date="2008" name="J. Bacteriol.">
        <title>'Candidatus Cloacamonas acidaminovorans': genome sequence reconstruction provides a first glimpse of a new bacterial division.</title>
        <authorList>
            <person name="Pelletier E."/>
            <person name="Kreimeyer A."/>
            <person name="Bocs S."/>
            <person name="Rouy Z."/>
            <person name="Gyapay G."/>
            <person name="Chouari R."/>
            <person name="Riviere D."/>
            <person name="Ganesan A."/>
            <person name="Daegelen P."/>
            <person name="Sghir A."/>
            <person name="Cohen G.N."/>
            <person name="Medigue C."/>
            <person name="Weissenbach J."/>
            <person name="Le Paslier D."/>
        </authorList>
    </citation>
    <scope>NUCLEOTIDE SEQUENCE [LARGE SCALE GENOMIC DNA]</scope>
    <source>
        <strain evidence="4">Evry</strain>
    </source>
</reference>
<keyword evidence="4" id="KW-1185">Reference proteome</keyword>
<dbReference type="InterPro" id="IPR000551">
    <property type="entry name" value="MerR-type_HTH_dom"/>
</dbReference>
<organism evidence="3 4">
    <name type="scientific">Cloacimonas acidaminovorans (strain Evry)</name>
    <dbReference type="NCBI Taxonomy" id="459349"/>
    <lineage>
        <taxon>Bacteria</taxon>
        <taxon>Pseudomonadati</taxon>
        <taxon>Candidatus Cloacimonadota</taxon>
        <taxon>Candidatus Cloacimonadia</taxon>
        <taxon>Candidatus Cloacimonadales</taxon>
        <taxon>Candidatus Cloacimonadaceae</taxon>
        <taxon>Candidatus Cloacimonas</taxon>
    </lineage>
</organism>
<dbReference type="Proteomes" id="UP000002019">
    <property type="component" value="Chromosome"/>
</dbReference>
<dbReference type="SMART" id="SM00422">
    <property type="entry name" value="HTH_MERR"/>
    <property type="match status" value="1"/>
</dbReference>
<dbReference type="PANTHER" id="PTHR30204:SF15">
    <property type="entry name" value="BLL5018 PROTEIN"/>
    <property type="match status" value="1"/>
</dbReference>
<evidence type="ECO:0000256" key="1">
    <source>
        <dbReference type="ARBA" id="ARBA00023125"/>
    </source>
</evidence>
<gene>
    <name evidence="3" type="ordered locus">CLOAM0317</name>
</gene>
<evidence type="ECO:0000313" key="3">
    <source>
        <dbReference type="EMBL" id="CAO80223.1"/>
    </source>
</evidence>
<dbReference type="AlphaFoldDB" id="B0VFH1"/>
<dbReference type="eggNOG" id="COG0789">
    <property type="taxonomic scope" value="Bacteria"/>
</dbReference>
<dbReference type="RefSeq" id="WP_015424084.1">
    <property type="nucleotide sequence ID" value="NC_020449.1"/>
</dbReference>
<dbReference type="Pfam" id="PF13411">
    <property type="entry name" value="MerR_1"/>
    <property type="match status" value="1"/>
</dbReference>
<dbReference type="GO" id="GO:0003677">
    <property type="term" value="F:DNA binding"/>
    <property type="evidence" value="ECO:0007669"/>
    <property type="project" value="UniProtKB-KW"/>
</dbReference>
<feature type="domain" description="HTH merR-type" evidence="2">
    <location>
        <begin position="5"/>
        <end position="75"/>
    </location>
</feature>
<protein>
    <submittedName>
        <fullName evidence="3">Transcriptional Regulator, MerR family</fullName>
    </submittedName>
</protein>
<dbReference type="Gene3D" id="1.10.1660.10">
    <property type="match status" value="1"/>
</dbReference>
<dbReference type="OrthoDB" id="9810140at2"/>
<accession>B0VFH1</accession>